<evidence type="ECO:0000256" key="6">
    <source>
        <dbReference type="ARBA" id="ARBA00022840"/>
    </source>
</evidence>
<feature type="binding site" evidence="12">
    <location>
        <position position="537"/>
    </location>
    <ligand>
        <name>ATP</name>
        <dbReference type="ChEBI" id="CHEBI:30616"/>
    </ligand>
</feature>
<dbReference type="SUPFAM" id="SSF52374">
    <property type="entry name" value="Nucleotidylyl transferase"/>
    <property type="match status" value="1"/>
</dbReference>
<dbReference type="Gene3D" id="1.10.730.10">
    <property type="entry name" value="Isoleucyl-tRNA Synthetase, Domain 1"/>
    <property type="match status" value="1"/>
</dbReference>
<organism evidence="16 17">
    <name type="scientific">Lichenibacterium minor</name>
    <dbReference type="NCBI Taxonomy" id="2316528"/>
    <lineage>
        <taxon>Bacteria</taxon>
        <taxon>Pseudomonadati</taxon>
        <taxon>Pseudomonadota</taxon>
        <taxon>Alphaproteobacteria</taxon>
        <taxon>Hyphomicrobiales</taxon>
        <taxon>Lichenihabitantaceae</taxon>
        <taxon>Lichenibacterium</taxon>
    </lineage>
</organism>
<evidence type="ECO:0000256" key="1">
    <source>
        <dbReference type="ARBA" id="ARBA00004496"/>
    </source>
</evidence>
<evidence type="ECO:0000313" key="16">
    <source>
        <dbReference type="EMBL" id="RYC32933.1"/>
    </source>
</evidence>
<evidence type="ECO:0000313" key="17">
    <source>
        <dbReference type="Proteomes" id="UP000290759"/>
    </source>
</evidence>
<keyword evidence="5 12" id="KW-0547">Nucleotide-binding</keyword>
<dbReference type="RefSeq" id="WP_129224369.1">
    <property type="nucleotide sequence ID" value="NZ_QYBB01000004.1"/>
</dbReference>
<dbReference type="Gene3D" id="3.40.50.620">
    <property type="entry name" value="HUPs"/>
    <property type="match status" value="2"/>
</dbReference>
<dbReference type="Proteomes" id="UP000290759">
    <property type="component" value="Unassembled WGS sequence"/>
</dbReference>
<dbReference type="SUPFAM" id="SSF46589">
    <property type="entry name" value="tRNA-binding arm"/>
    <property type="match status" value="1"/>
</dbReference>
<dbReference type="Pfam" id="PF10458">
    <property type="entry name" value="Val_tRNA-synt_C"/>
    <property type="match status" value="1"/>
</dbReference>
<comment type="catalytic activity">
    <reaction evidence="10 12">
        <text>tRNA(Val) + L-valine + ATP = L-valyl-tRNA(Val) + AMP + diphosphate</text>
        <dbReference type="Rhea" id="RHEA:10704"/>
        <dbReference type="Rhea" id="RHEA-COMP:9672"/>
        <dbReference type="Rhea" id="RHEA-COMP:9708"/>
        <dbReference type="ChEBI" id="CHEBI:30616"/>
        <dbReference type="ChEBI" id="CHEBI:33019"/>
        <dbReference type="ChEBI" id="CHEBI:57762"/>
        <dbReference type="ChEBI" id="CHEBI:78442"/>
        <dbReference type="ChEBI" id="CHEBI:78537"/>
        <dbReference type="ChEBI" id="CHEBI:456215"/>
        <dbReference type="EC" id="6.1.1.9"/>
    </reaction>
</comment>
<keyword evidence="8 12" id="KW-0175">Coiled coil</keyword>
<dbReference type="PROSITE" id="PS00178">
    <property type="entry name" value="AA_TRNA_LIGASE_I"/>
    <property type="match status" value="1"/>
</dbReference>
<feature type="domain" description="Valyl-tRNA synthetase tRNA-binding arm" evidence="15">
    <location>
        <begin position="819"/>
        <end position="881"/>
    </location>
</feature>
<comment type="domain">
    <text evidence="12">The C-terminal coiled-coil domain is crucial for aminoacylation activity.</text>
</comment>
<dbReference type="NCBIfam" id="NF004349">
    <property type="entry name" value="PRK05729.1"/>
    <property type="match status" value="1"/>
</dbReference>
<comment type="similarity">
    <text evidence="11 12">Belongs to the class-I aminoacyl-tRNA synthetase family. ValS type 1 subfamily.</text>
</comment>
<evidence type="ECO:0000256" key="12">
    <source>
        <dbReference type="HAMAP-Rule" id="MF_02004"/>
    </source>
</evidence>
<dbReference type="EMBL" id="QYBB01000004">
    <property type="protein sequence ID" value="RYC32933.1"/>
    <property type="molecule type" value="Genomic_DNA"/>
</dbReference>
<evidence type="ECO:0000256" key="9">
    <source>
        <dbReference type="ARBA" id="ARBA00023146"/>
    </source>
</evidence>
<evidence type="ECO:0000256" key="2">
    <source>
        <dbReference type="ARBA" id="ARBA00011245"/>
    </source>
</evidence>
<keyword evidence="7 12" id="KW-0648">Protein biosynthesis</keyword>
<dbReference type="OrthoDB" id="9810365at2"/>
<dbReference type="SUPFAM" id="SSF50677">
    <property type="entry name" value="ValRS/IleRS/LeuRS editing domain"/>
    <property type="match status" value="1"/>
</dbReference>
<dbReference type="Gene3D" id="3.90.740.10">
    <property type="entry name" value="Valyl/Leucyl/Isoleucyl-tRNA synthetase, editing domain"/>
    <property type="match status" value="1"/>
</dbReference>
<evidence type="ECO:0000256" key="10">
    <source>
        <dbReference type="ARBA" id="ARBA00047552"/>
    </source>
</evidence>
<dbReference type="GO" id="GO:0004832">
    <property type="term" value="F:valine-tRNA ligase activity"/>
    <property type="evidence" value="ECO:0007669"/>
    <property type="project" value="UniProtKB-UniRule"/>
</dbReference>
<dbReference type="InterPro" id="IPR033705">
    <property type="entry name" value="Anticodon_Ia_Val"/>
</dbReference>
<dbReference type="InterPro" id="IPR002303">
    <property type="entry name" value="Valyl-tRNA_ligase"/>
</dbReference>
<evidence type="ECO:0000256" key="3">
    <source>
        <dbReference type="ARBA" id="ARBA00022490"/>
    </source>
</evidence>
<dbReference type="GO" id="GO:0002161">
    <property type="term" value="F:aminoacyl-tRNA deacylase activity"/>
    <property type="evidence" value="ECO:0007669"/>
    <property type="project" value="InterPro"/>
</dbReference>
<feature type="short sequence motif" description="'HIGH' region" evidence="12">
    <location>
        <begin position="49"/>
        <end position="59"/>
    </location>
</feature>
<dbReference type="EC" id="6.1.1.9" evidence="12"/>
<dbReference type="PANTHER" id="PTHR11946:SF93">
    <property type="entry name" value="VALINE--TRNA LIGASE, CHLOROPLASTIC_MITOCHONDRIAL 2"/>
    <property type="match status" value="1"/>
</dbReference>
<keyword evidence="9 12" id="KW-0030">Aminoacyl-tRNA synthetase</keyword>
<evidence type="ECO:0000256" key="8">
    <source>
        <dbReference type="ARBA" id="ARBA00023054"/>
    </source>
</evidence>
<feature type="domain" description="Methionyl/Valyl/Leucyl/Isoleucyl-tRNA synthetase anticodon-binding" evidence="14">
    <location>
        <begin position="616"/>
        <end position="760"/>
    </location>
</feature>
<name>A0A4Q2U888_9HYPH</name>
<dbReference type="AlphaFoldDB" id="A0A4Q2U888"/>
<reference evidence="16 17" key="1">
    <citation type="submission" date="2018-12" db="EMBL/GenBank/DDBJ databases">
        <authorList>
            <person name="Grouzdev D.S."/>
            <person name="Krutkina M.S."/>
        </authorList>
    </citation>
    <scope>NUCLEOTIDE SEQUENCE [LARGE SCALE GENOMIC DNA]</scope>
    <source>
        <strain evidence="16 17">RmlP026</strain>
    </source>
</reference>
<reference evidence="16 17" key="2">
    <citation type="submission" date="2019-02" db="EMBL/GenBank/DDBJ databases">
        <title>'Lichenibacterium ramalinii' gen. nov. sp. nov., 'Lichenibacterium minor' gen. nov. sp. nov.</title>
        <authorList>
            <person name="Pankratov T."/>
        </authorList>
    </citation>
    <scope>NUCLEOTIDE SEQUENCE [LARGE SCALE GENOMIC DNA]</scope>
    <source>
        <strain evidence="16 17">RmlP026</strain>
    </source>
</reference>
<dbReference type="SUPFAM" id="SSF47323">
    <property type="entry name" value="Anticodon-binding domain of a subclass of class I aminoacyl-tRNA synthetases"/>
    <property type="match status" value="1"/>
</dbReference>
<dbReference type="InterPro" id="IPR009008">
    <property type="entry name" value="Val/Leu/Ile-tRNA-synth_edit"/>
</dbReference>
<dbReference type="CDD" id="cd00817">
    <property type="entry name" value="ValRS_core"/>
    <property type="match status" value="1"/>
</dbReference>
<dbReference type="FunFam" id="1.10.287.380:FF:000001">
    <property type="entry name" value="Valine--tRNA ligase"/>
    <property type="match status" value="1"/>
</dbReference>
<proteinExistence type="inferred from homology"/>
<dbReference type="InterPro" id="IPR010978">
    <property type="entry name" value="tRNA-bd_arm"/>
</dbReference>
<evidence type="ECO:0000256" key="5">
    <source>
        <dbReference type="ARBA" id="ARBA00022741"/>
    </source>
</evidence>
<keyword evidence="4 12" id="KW-0436">Ligase</keyword>
<gene>
    <name evidence="12" type="primary">valS</name>
    <name evidence="16" type="ORF">D3273_05585</name>
</gene>
<keyword evidence="17" id="KW-1185">Reference proteome</keyword>
<dbReference type="PRINTS" id="PR00986">
    <property type="entry name" value="TRNASYNTHVAL"/>
</dbReference>
<dbReference type="InterPro" id="IPR013155">
    <property type="entry name" value="M/V/L/I-tRNA-synth_anticd-bd"/>
</dbReference>
<dbReference type="GO" id="GO:0005524">
    <property type="term" value="F:ATP binding"/>
    <property type="evidence" value="ECO:0007669"/>
    <property type="project" value="UniProtKB-UniRule"/>
</dbReference>
<dbReference type="NCBIfam" id="TIGR00422">
    <property type="entry name" value="valS"/>
    <property type="match status" value="1"/>
</dbReference>
<evidence type="ECO:0000256" key="11">
    <source>
        <dbReference type="ARBA" id="ARBA00060830"/>
    </source>
</evidence>
<evidence type="ECO:0000259" key="15">
    <source>
        <dbReference type="Pfam" id="PF10458"/>
    </source>
</evidence>
<dbReference type="Pfam" id="PF00133">
    <property type="entry name" value="tRNA-synt_1"/>
    <property type="match status" value="1"/>
</dbReference>
<comment type="subcellular location">
    <subcellularLocation>
        <location evidence="1 12">Cytoplasm</location>
    </subcellularLocation>
</comment>
<protein>
    <recommendedName>
        <fullName evidence="12">Valine--tRNA ligase</fullName>
        <ecNumber evidence="12">6.1.1.9</ecNumber>
    </recommendedName>
    <alternativeName>
        <fullName evidence="12">Valyl-tRNA synthetase</fullName>
        <shortName evidence="12">ValRS</shortName>
    </alternativeName>
</protein>
<dbReference type="InterPro" id="IPR037118">
    <property type="entry name" value="Val-tRNA_synth_C_sf"/>
</dbReference>
<comment type="function">
    <text evidence="12">Catalyzes the attachment of valine to tRNA(Val). As ValRS can inadvertently accommodate and process structurally similar amino acids such as threonine, to avoid such errors, it has a 'posttransfer' editing activity that hydrolyzes mischarged Thr-tRNA(Val) in a tRNA-dependent manner.</text>
</comment>
<dbReference type="Pfam" id="PF08264">
    <property type="entry name" value="Anticodon_1"/>
    <property type="match status" value="1"/>
</dbReference>
<evidence type="ECO:0000256" key="7">
    <source>
        <dbReference type="ARBA" id="ARBA00022917"/>
    </source>
</evidence>
<dbReference type="HAMAP" id="MF_02004">
    <property type="entry name" value="Val_tRNA_synth_type1"/>
    <property type="match status" value="1"/>
</dbReference>
<evidence type="ECO:0000256" key="4">
    <source>
        <dbReference type="ARBA" id="ARBA00022598"/>
    </source>
</evidence>
<dbReference type="PANTHER" id="PTHR11946">
    <property type="entry name" value="VALYL-TRNA SYNTHETASES"/>
    <property type="match status" value="1"/>
</dbReference>
<comment type="domain">
    <text evidence="12">ValRS has two distinct active sites: one for aminoacylation and one for editing. The misactivated threonine is translocated from the active site to the editing site.</text>
</comment>
<evidence type="ECO:0000259" key="13">
    <source>
        <dbReference type="Pfam" id="PF00133"/>
    </source>
</evidence>
<dbReference type="InterPro" id="IPR009080">
    <property type="entry name" value="tRNAsynth_Ia_anticodon-bd"/>
</dbReference>
<evidence type="ECO:0000259" key="14">
    <source>
        <dbReference type="Pfam" id="PF08264"/>
    </source>
</evidence>
<dbReference type="CDD" id="cd07962">
    <property type="entry name" value="Anticodon_Ia_Val"/>
    <property type="match status" value="1"/>
</dbReference>
<keyword evidence="6 12" id="KW-0067">ATP-binding</keyword>
<dbReference type="InterPro" id="IPR002300">
    <property type="entry name" value="aa-tRNA-synth_Ia"/>
</dbReference>
<sequence>MTADTPSLPAHFDPDAIEPGLVERWVETGVGRADVSSSKPKFSLVMPPPNVTGQLHIGHALDMTLQDVVVRHKRQRGFDVLWLPGTDHASIATHFVVERELAKTGETRFTLGREAFLRRADAWRDQSAGAIQSQLRRLGCTPDWSRERFTLDPVITRAVMRVFVAMHREGLITRGTRLVNWDPKFRTAVSDLEVETREVEGHLWHIRYPLAEDPLRHIVVATTRPETLFGDQAVAVNAADERYRDLIGKLVTLPLTGRAIPIIADEHADPEQGSGAVKITPAHDFNDHAVGLRHGLVALDVMTPDGRMNDAVPEPFRGLDRFDARARAVEALEALGLIEKIEPKLIAQPFGDRSQVVLEPRITDQWFMRTDGLAAAAAKAVHSGETRFVPGNWANVFHRWMDNIEPWCISRQLWYGHQIPAWYGEDGEIFVAETAEEAGEAARAHYGRAVSLTRDPDILDTWFSSALWPFATLGWPDETPELARYYPQDLLVTGFDIIFFWVARMMMQSIHFEGPAPFRDIYIHGLVRDAQGQKMSKTKGNVIDPLELIAQYGADATRMTMMTLCGHGQDIRMSPDAVRPARLFANKLWNAARFAAFNRCFEAAVPLPAAPSNAIDAWIVAELAAVARATLAALDDYRFSDAATGLQAFVRDTFCDWYVEFSKISMNGGDAAAAAETRAVVGWCLKTILQLLNPFMPFVTEALWDGCAAGEAITAAQLPDFEALPVRAEASTQVEGVIALVTRIRSVRSELKVAPGKPVPLLVSAPSDAARALLDRFGPHIRRLANLSGIDVAGDAPEGSVRLAVGGTDYLLPLGDVVDFAKEKARLEKELAKNGKDAGSIAARLGDEAFVAKAKPDVIALNRARLVAFEAERERLVAALALL</sequence>
<comment type="caution">
    <text evidence="16">The sequence shown here is derived from an EMBL/GenBank/DDBJ whole genome shotgun (WGS) entry which is preliminary data.</text>
</comment>
<keyword evidence="3 12" id="KW-0963">Cytoplasm</keyword>
<dbReference type="FunFam" id="3.40.50.620:FF:000032">
    <property type="entry name" value="Valine--tRNA ligase"/>
    <property type="match status" value="1"/>
</dbReference>
<feature type="short sequence motif" description="'KMSKS' region" evidence="12">
    <location>
        <begin position="534"/>
        <end position="538"/>
    </location>
</feature>
<dbReference type="InterPro" id="IPR014729">
    <property type="entry name" value="Rossmann-like_a/b/a_fold"/>
</dbReference>
<dbReference type="InterPro" id="IPR019499">
    <property type="entry name" value="Val-tRNA_synth_tRNA-bd"/>
</dbReference>
<dbReference type="GO" id="GO:0006438">
    <property type="term" value="P:valyl-tRNA aminoacylation"/>
    <property type="evidence" value="ECO:0007669"/>
    <property type="project" value="UniProtKB-UniRule"/>
</dbReference>
<comment type="subunit">
    <text evidence="2 12">Monomer.</text>
</comment>
<dbReference type="Gene3D" id="1.10.287.380">
    <property type="entry name" value="Valyl-tRNA synthetase, C-terminal domain"/>
    <property type="match status" value="1"/>
</dbReference>
<dbReference type="InterPro" id="IPR001412">
    <property type="entry name" value="aa-tRNA-synth_I_CS"/>
</dbReference>
<feature type="domain" description="Aminoacyl-tRNA synthetase class Ia" evidence="13">
    <location>
        <begin position="22"/>
        <end position="574"/>
    </location>
</feature>
<accession>A0A4Q2U888</accession>
<dbReference type="GO" id="GO:0005829">
    <property type="term" value="C:cytosol"/>
    <property type="evidence" value="ECO:0007669"/>
    <property type="project" value="TreeGrafter"/>
</dbReference>